<organism evidence="1 2">
    <name type="scientific">Trichonephila clavipes</name>
    <name type="common">Golden silk orbweaver</name>
    <name type="synonym">Nephila clavipes</name>
    <dbReference type="NCBI Taxonomy" id="2585209"/>
    <lineage>
        <taxon>Eukaryota</taxon>
        <taxon>Metazoa</taxon>
        <taxon>Ecdysozoa</taxon>
        <taxon>Arthropoda</taxon>
        <taxon>Chelicerata</taxon>
        <taxon>Arachnida</taxon>
        <taxon>Araneae</taxon>
        <taxon>Araneomorphae</taxon>
        <taxon>Entelegynae</taxon>
        <taxon>Araneoidea</taxon>
        <taxon>Nephilidae</taxon>
        <taxon>Trichonephila</taxon>
    </lineage>
</organism>
<protein>
    <submittedName>
        <fullName evidence="1">Uncharacterized protein</fullName>
    </submittedName>
</protein>
<evidence type="ECO:0000313" key="1">
    <source>
        <dbReference type="EMBL" id="GFY22081.1"/>
    </source>
</evidence>
<reference evidence="1" key="1">
    <citation type="submission" date="2020-08" db="EMBL/GenBank/DDBJ databases">
        <title>Multicomponent nature underlies the extraordinary mechanical properties of spider dragline silk.</title>
        <authorList>
            <person name="Kono N."/>
            <person name="Nakamura H."/>
            <person name="Mori M."/>
            <person name="Yoshida Y."/>
            <person name="Ohtoshi R."/>
            <person name="Malay A.D."/>
            <person name="Moran D.A.P."/>
            <person name="Tomita M."/>
            <person name="Numata K."/>
            <person name="Arakawa K."/>
        </authorList>
    </citation>
    <scope>NUCLEOTIDE SEQUENCE</scope>
</reference>
<keyword evidence="2" id="KW-1185">Reference proteome</keyword>
<name>A0A8X6T1F2_TRICX</name>
<comment type="caution">
    <text evidence="1">The sequence shown here is derived from an EMBL/GenBank/DDBJ whole genome shotgun (WGS) entry which is preliminary data.</text>
</comment>
<accession>A0A8X6T1F2</accession>
<dbReference type="EMBL" id="BMAU01021359">
    <property type="protein sequence ID" value="GFY22081.1"/>
    <property type="molecule type" value="Genomic_DNA"/>
</dbReference>
<sequence>MMDDRLRSRENDLLEVGKCFNVSRNLASRPFSGDGNDIHMISYSALKIHHKPEWPLLDFNCKDINMREANGSPTRFKVKEDDVDSSGTCFTSEIVSPKRILCYQSYEEISVFEVVPKRFTQ</sequence>
<proteinExistence type="predicted"/>
<dbReference type="Proteomes" id="UP000887159">
    <property type="component" value="Unassembled WGS sequence"/>
</dbReference>
<gene>
    <name evidence="1" type="ORF">TNCV_3297251</name>
</gene>
<evidence type="ECO:0000313" key="2">
    <source>
        <dbReference type="Proteomes" id="UP000887159"/>
    </source>
</evidence>
<dbReference type="AlphaFoldDB" id="A0A8X6T1F2"/>